<proteinExistence type="predicted"/>
<dbReference type="RefSeq" id="WP_012528753.1">
    <property type="nucleotide sequence ID" value="NC_011146.1"/>
</dbReference>
<dbReference type="EMBL" id="CP001124">
    <property type="protein sequence ID" value="ACH37346.1"/>
    <property type="molecule type" value="Genomic_DNA"/>
</dbReference>
<dbReference type="KEGG" id="gbm:Gbem_0315"/>
<protein>
    <submittedName>
        <fullName evidence="1">Uncharacterized protein</fullName>
    </submittedName>
</protein>
<evidence type="ECO:0000313" key="2">
    <source>
        <dbReference type="Proteomes" id="UP000008825"/>
    </source>
</evidence>
<reference evidence="1 2" key="2">
    <citation type="journal article" date="2010" name="BMC Genomics">
        <title>The genome of Geobacter bemidjiensis, exemplar for the subsurface clade of Geobacter species that predominate in Fe(III)-reducing subsurface environments.</title>
        <authorList>
            <person name="Aklujkar M."/>
            <person name="Young N.D."/>
            <person name="Holmes D."/>
            <person name="Chavan M."/>
            <person name="Risso C."/>
            <person name="Kiss H.E."/>
            <person name="Han C.S."/>
            <person name="Land M.L."/>
            <person name="Lovley D.R."/>
        </authorList>
    </citation>
    <scope>NUCLEOTIDE SEQUENCE [LARGE SCALE GENOMIC DNA]</scope>
    <source>
        <strain evidence="2">ATCC BAA-1014 / DSM 16622 / JCM 12645 / Bem</strain>
    </source>
</reference>
<dbReference type="Proteomes" id="UP000008825">
    <property type="component" value="Chromosome"/>
</dbReference>
<dbReference type="InterPro" id="IPR036116">
    <property type="entry name" value="FN3_sf"/>
</dbReference>
<sequence length="216" mass="24176">MSEIFDIQSFKDLGDGDLAFQAETLADRMEGHEAFKDKAIPPCIPGPTQIRENAQQVKQTSSAARLDPSKEAERRAARKKMIQSIRFSCQYVVMYADHTDNPGLLDTIGVDRAHRAIRHTTVKAPTSFYRFTVTHGKESGTVKVHVSSWEGKGSVELHVCYGNPGSEESWQPSKISHYCHFTVEGLEPARRAYFRARLLKDSGVAPWSEAVELIII</sequence>
<reference evidence="1 2" key="1">
    <citation type="submission" date="2008-07" db="EMBL/GenBank/DDBJ databases">
        <title>Complete sequence of Geobacter bemidjiensis BEM.</title>
        <authorList>
            <consortium name="US DOE Joint Genome Institute"/>
            <person name="Lucas S."/>
            <person name="Copeland A."/>
            <person name="Lapidus A."/>
            <person name="Glavina del Rio T."/>
            <person name="Dalin E."/>
            <person name="Tice H."/>
            <person name="Bruce D."/>
            <person name="Goodwin L."/>
            <person name="Pitluck S."/>
            <person name="Kiss H."/>
            <person name="Brettin T."/>
            <person name="Detter J.C."/>
            <person name="Han C."/>
            <person name="Kuske C.R."/>
            <person name="Schmutz J."/>
            <person name="Larimer F."/>
            <person name="Land M."/>
            <person name="Hauser L."/>
            <person name="Kyrpides N."/>
            <person name="Lykidis A."/>
            <person name="Lovley D."/>
            <person name="Richardson P."/>
        </authorList>
    </citation>
    <scope>NUCLEOTIDE SEQUENCE [LARGE SCALE GENOMIC DNA]</scope>
    <source>
        <strain evidence="2">ATCC BAA-1014 / DSM 16622 / JCM 12645 / Bem</strain>
    </source>
</reference>
<evidence type="ECO:0000313" key="1">
    <source>
        <dbReference type="EMBL" id="ACH37346.1"/>
    </source>
</evidence>
<keyword evidence="2" id="KW-1185">Reference proteome</keyword>
<name>B5EAN7_CITBB</name>
<dbReference type="AlphaFoldDB" id="B5EAN7"/>
<accession>B5EAN7</accession>
<dbReference type="HOGENOM" id="CLU_110649_0_0_7"/>
<dbReference type="OrthoDB" id="5395567at2"/>
<dbReference type="SUPFAM" id="SSF49265">
    <property type="entry name" value="Fibronectin type III"/>
    <property type="match status" value="1"/>
</dbReference>
<gene>
    <name evidence="1" type="ordered locus">Gbem_0315</name>
</gene>
<organism evidence="1 2">
    <name type="scientific">Citrifermentans bemidjiense (strain ATCC BAA-1014 / DSM 16622 / JCM 12645 / Bem)</name>
    <name type="common">Geobacter bemidjiensis</name>
    <dbReference type="NCBI Taxonomy" id="404380"/>
    <lineage>
        <taxon>Bacteria</taxon>
        <taxon>Pseudomonadati</taxon>
        <taxon>Thermodesulfobacteriota</taxon>
        <taxon>Desulfuromonadia</taxon>
        <taxon>Geobacterales</taxon>
        <taxon>Geobacteraceae</taxon>
        <taxon>Citrifermentans</taxon>
    </lineage>
</organism>